<sequence>MEKSPYASRMVELYFGVNKNGPLRVPSDLLKPCRALYNKMEHGRRDFDKLHLEKTDIRVGHVLVDFLHRRCCDIADEGSESEIATGFEVALGAYKAAREYELPKLERMAIEKAHKLGNHLPLRIIIQVILGNYEEAAASHEASVYLARRVRYTVQRLETTGVEEALEDIGSGEDPVSTVLRQIMNLHPVPTSQGVGIEGKPALSVLRRNLEA</sequence>
<dbReference type="Proteomes" id="UP001397290">
    <property type="component" value="Unassembled WGS sequence"/>
</dbReference>
<gene>
    <name evidence="1" type="ORF">G3M48_007050</name>
</gene>
<reference evidence="1 2" key="1">
    <citation type="submission" date="2020-02" db="EMBL/GenBank/DDBJ databases">
        <title>Comparative genomics of the hypocrealean fungal genus Beauvera.</title>
        <authorList>
            <person name="Showalter D.N."/>
            <person name="Bushley K.E."/>
            <person name="Rehner S.A."/>
        </authorList>
    </citation>
    <scope>NUCLEOTIDE SEQUENCE [LARGE SCALE GENOMIC DNA]</scope>
    <source>
        <strain evidence="1 2">ARSEF4384</strain>
    </source>
</reference>
<evidence type="ECO:0000313" key="1">
    <source>
        <dbReference type="EMBL" id="KAK8143570.1"/>
    </source>
</evidence>
<dbReference type="AlphaFoldDB" id="A0AAW0RNA2"/>
<name>A0AAW0RNA2_9HYPO</name>
<accession>A0AAW0RNA2</accession>
<dbReference type="EMBL" id="JAAHCF010000492">
    <property type="protein sequence ID" value="KAK8143570.1"/>
    <property type="molecule type" value="Genomic_DNA"/>
</dbReference>
<proteinExistence type="predicted"/>
<comment type="caution">
    <text evidence="1">The sequence shown here is derived from an EMBL/GenBank/DDBJ whole genome shotgun (WGS) entry which is preliminary data.</text>
</comment>
<evidence type="ECO:0000313" key="2">
    <source>
        <dbReference type="Proteomes" id="UP001397290"/>
    </source>
</evidence>
<protein>
    <submittedName>
        <fullName evidence="1">Uncharacterized protein</fullName>
    </submittedName>
</protein>
<organism evidence="1 2">
    <name type="scientific">Beauveria asiatica</name>
    <dbReference type="NCBI Taxonomy" id="1069075"/>
    <lineage>
        <taxon>Eukaryota</taxon>
        <taxon>Fungi</taxon>
        <taxon>Dikarya</taxon>
        <taxon>Ascomycota</taxon>
        <taxon>Pezizomycotina</taxon>
        <taxon>Sordariomycetes</taxon>
        <taxon>Hypocreomycetidae</taxon>
        <taxon>Hypocreales</taxon>
        <taxon>Cordycipitaceae</taxon>
        <taxon>Beauveria</taxon>
    </lineage>
</organism>
<keyword evidence="2" id="KW-1185">Reference proteome</keyword>